<sequence>MKLCFVLFVLFGAVLVSQARKHFLADPEPRSTLAAPTPTPAAPELRSTLSAPTPTPAPSGSSGFSFGSIAKLMEEFMEKVFNFGKSEALKMGSAPTPAPKN</sequence>
<feature type="signal peptide" evidence="2">
    <location>
        <begin position="1"/>
        <end position="19"/>
    </location>
</feature>
<dbReference type="RefSeq" id="NP_500328.2">
    <property type="nucleotide sequence ID" value="NM_067927.2"/>
</dbReference>
<gene>
    <name evidence="3" type="ORF">CELE_F42A6.2</name>
    <name evidence="3 5" type="ORF">F42A6.2</name>
</gene>
<dbReference type="EMBL" id="BX284604">
    <property type="protein sequence ID" value="CCD71139.1"/>
    <property type="molecule type" value="Genomic_DNA"/>
</dbReference>
<evidence type="ECO:0000256" key="1">
    <source>
        <dbReference type="SAM" id="MobiDB-lite"/>
    </source>
</evidence>
<dbReference type="Proteomes" id="UP000001940">
    <property type="component" value="Chromosome IV"/>
</dbReference>
<feature type="region of interest" description="Disordered" evidence="1">
    <location>
        <begin position="26"/>
        <end position="62"/>
    </location>
</feature>
<dbReference type="InParanoid" id="O44489"/>
<protein>
    <submittedName>
        <fullName evidence="3">Uncharacterized protein</fullName>
    </submittedName>
</protein>
<dbReference type="Bgee" id="WBGene00018324">
    <property type="expression patterns" value="Expressed in adult organism and 4 other cell types or tissues"/>
</dbReference>
<dbReference type="GeneID" id="185646"/>
<dbReference type="UCSC" id="F42A6.2">
    <property type="organism name" value="c. elegans"/>
</dbReference>
<dbReference type="HOGENOM" id="CLU_2294201_0_0_1"/>
<accession>O44489</accession>
<proteinExistence type="predicted"/>
<keyword evidence="2" id="KW-0732">Signal</keyword>
<evidence type="ECO:0000313" key="3">
    <source>
        <dbReference type="EMBL" id="CCD71139.1"/>
    </source>
</evidence>
<evidence type="ECO:0000313" key="5">
    <source>
        <dbReference type="WormBase" id="F42A6.2"/>
    </source>
</evidence>
<organism evidence="3 4">
    <name type="scientific">Caenorhabditis elegans</name>
    <dbReference type="NCBI Taxonomy" id="6239"/>
    <lineage>
        <taxon>Eukaryota</taxon>
        <taxon>Metazoa</taxon>
        <taxon>Ecdysozoa</taxon>
        <taxon>Nematoda</taxon>
        <taxon>Chromadorea</taxon>
        <taxon>Rhabditida</taxon>
        <taxon>Rhabditina</taxon>
        <taxon>Rhabditomorpha</taxon>
        <taxon>Rhabditoidea</taxon>
        <taxon>Rhabditidae</taxon>
        <taxon>Peloderinae</taxon>
        <taxon>Caenorhabditis</taxon>
    </lineage>
</organism>
<evidence type="ECO:0000256" key="2">
    <source>
        <dbReference type="SAM" id="SignalP"/>
    </source>
</evidence>
<keyword evidence="4" id="KW-1185">Reference proteome</keyword>
<evidence type="ECO:0000313" key="4">
    <source>
        <dbReference type="Proteomes" id="UP000001940"/>
    </source>
</evidence>
<dbReference type="AlphaFoldDB" id="O44489"/>
<dbReference type="WormBase" id="F42A6.2">
    <property type="protein sequence ID" value="CE43756"/>
    <property type="gene ID" value="WBGene00018324"/>
</dbReference>
<reference evidence="3 4" key="1">
    <citation type="journal article" date="1998" name="Science">
        <title>Genome sequence of the nematode C. elegans: a platform for investigating biology.</title>
        <authorList>
            <consortium name="The C. elegans sequencing consortium"/>
            <person name="Sulson J.E."/>
            <person name="Waterston R."/>
        </authorList>
    </citation>
    <scope>NUCLEOTIDE SEQUENCE [LARGE SCALE GENOMIC DNA]</scope>
    <source>
        <strain evidence="3 4">Bristol N2</strain>
    </source>
</reference>
<dbReference type="PaxDb" id="6239-F42A6.2"/>
<dbReference type="KEGG" id="cel:CELE_F42A6.2"/>
<dbReference type="CTD" id="185646"/>
<name>O44489_CAEEL</name>
<feature type="chain" id="PRO_5004159075" evidence="2">
    <location>
        <begin position="20"/>
        <end position="101"/>
    </location>
</feature>
<dbReference type="AGR" id="WB:WBGene00018324"/>